<dbReference type="InParanoid" id="A0A7J8HLG9"/>
<sequence length="90" mass="10451">MKPWVLLLTMSICWVVILLPVLGGIRKITSFQVKEVEQCWVHPPVMFCEKRCTRSHTCLRINHTCCWTFCGNICLDNEEPFKTLLKPKTG</sequence>
<gene>
    <name evidence="1" type="ORF">HJG59_019568</name>
</gene>
<name>A0A7J8HLG9_MOLMO</name>
<evidence type="ECO:0000313" key="2">
    <source>
        <dbReference type="Proteomes" id="UP000550707"/>
    </source>
</evidence>
<protein>
    <submittedName>
        <fullName evidence="1">WAP four-disulfide core domain 9</fullName>
    </submittedName>
</protein>
<dbReference type="AlphaFoldDB" id="A0A7J8HLG9"/>
<comment type="caution">
    <text evidence="1">The sequence shown here is derived from an EMBL/GenBank/DDBJ whole genome shotgun (WGS) entry which is preliminary data.</text>
</comment>
<accession>A0A7J8HLG9</accession>
<dbReference type="EMBL" id="JACASF010000006">
    <property type="protein sequence ID" value="KAF6472900.1"/>
    <property type="molecule type" value="Genomic_DNA"/>
</dbReference>
<proteinExistence type="predicted"/>
<dbReference type="OrthoDB" id="9699870at2759"/>
<keyword evidence="2" id="KW-1185">Reference proteome</keyword>
<organism evidence="1 2">
    <name type="scientific">Molossus molossus</name>
    <name type="common">Pallas' mastiff bat</name>
    <name type="synonym">Vespertilio molossus</name>
    <dbReference type="NCBI Taxonomy" id="27622"/>
    <lineage>
        <taxon>Eukaryota</taxon>
        <taxon>Metazoa</taxon>
        <taxon>Chordata</taxon>
        <taxon>Craniata</taxon>
        <taxon>Vertebrata</taxon>
        <taxon>Euteleostomi</taxon>
        <taxon>Mammalia</taxon>
        <taxon>Eutheria</taxon>
        <taxon>Laurasiatheria</taxon>
        <taxon>Chiroptera</taxon>
        <taxon>Yangochiroptera</taxon>
        <taxon>Molossidae</taxon>
        <taxon>Molossus</taxon>
    </lineage>
</organism>
<evidence type="ECO:0000313" key="1">
    <source>
        <dbReference type="EMBL" id="KAF6472900.1"/>
    </source>
</evidence>
<dbReference type="Proteomes" id="UP000550707">
    <property type="component" value="Unassembled WGS sequence"/>
</dbReference>
<reference evidence="1 2" key="1">
    <citation type="journal article" date="2020" name="Nature">
        <title>Six reference-quality genomes reveal evolution of bat adaptations.</title>
        <authorList>
            <person name="Jebb D."/>
            <person name="Huang Z."/>
            <person name="Pippel M."/>
            <person name="Hughes G.M."/>
            <person name="Lavrichenko K."/>
            <person name="Devanna P."/>
            <person name="Winkler S."/>
            <person name="Jermiin L.S."/>
            <person name="Skirmuntt E.C."/>
            <person name="Katzourakis A."/>
            <person name="Burkitt-Gray L."/>
            <person name="Ray D.A."/>
            <person name="Sullivan K.A.M."/>
            <person name="Roscito J.G."/>
            <person name="Kirilenko B.M."/>
            <person name="Davalos L.M."/>
            <person name="Corthals A.P."/>
            <person name="Power M.L."/>
            <person name="Jones G."/>
            <person name="Ransome R.D."/>
            <person name="Dechmann D.K.N."/>
            <person name="Locatelli A.G."/>
            <person name="Puechmaille S.J."/>
            <person name="Fedrigo O."/>
            <person name="Jarvis E.D."/>
            <person name="Hiller M."/>
            <person name="Vernes S.C."/>
            <person name="Myers E.W."/>
            <person name="Teeling E.C."/>
        </authorList>
    </citation>
    <scope>NUCLEOTIDE SEQUENCE [LARGE SCALE GENOMIC DNA]</scope>
    <source>
        <strain evidence="1">MMolMol1</strain>
        <tissue evidence="1">Muscle</tissue>
    </source>
</reference>